<dbReference type="Pfam" id="PF07534">
    <property type="entry name" value="TLD"/>
    <property type="match status" value="1"/>
</dbReference>
<dbReference type="OrthoDB" id="25620at2759"/>
<dbReference type="Pfam" id="PF07707">
    <property type="entry name" value="BACK"/>
    <property type="match status" value="1"/>
</dbReference>
<keyword evidence="4" id="KW-1185">Reference proteome</keyword>
<sequence length="459" mass="53421">MELDKILVRDIGRLYEDSDDCNVQIQVGHGSNVRIFKAHSVILRARSSYFRAALSSNWARKDGDYMILHQPNISPVVFEIILKYIYTGTIVMDDMNIRVNYTCLLAAADELAIIELIDHIQDHIIKNDAALLRRKLVEFLTMTAKHEACNKLHKYCEGIICDDPVRFFSLEEFGFLDKSNLIDILKKELFNIKEIEIWNNVVKWGMAQHQKFPSDNSKWQPLDFIMLRDTLQDCIPHIRFFNISGPDYYNKVRPFKKILPKELREDLEQFYIAHQISSRSIVLPPRGKGGIDTTIITPTYAAVLASWIDKKNEPYQFHDIPYKFNLLIRGSRDGLNDYREFLKRCSNKGPTLVIIKVKGSKRLLGGYNPVRWCASDGYLSSNDSFIFSFDDNEHMTKPILSRVKIPDRAIFNIEDEYLGFGSDLEWFAGICEQNDYQQKIYNGIEFIMDDYEVFQVVKY</sequence>
<dbReference type="SMART" id="SM00225">
    <property type="entry name" value="BTB"/>
    <property type="match status" value="1"/>
</dbReference>
<feature type="domain" description="BTB" evidence="1">
    <location>
        <begin position="21"/>
        <end position="94"/>
    </location>
</feature>
<feature type="domain" description="TLDc" evidence="2">
    <location>
        <begin position="294"/>
        <end position="457"/>
    </location>
</feature>
<dbReference type="InterPro" id="IPR051481">
    <property type="entry name" value="BTB-POZ/Galectin-3-binding"/>
</dbReference>
<dbReference type="PROSITE" id="PS51886">
    <property type="entry name" value="TLDC"/>
    <property type="match status" value="1"/>
</dbReference>
<organism evidence="3 4">
    <name type="scientific">Funneliformis geosporum</name>
    <dbReference type="NCBI Taxonomy" id="1117311"/>
    <lineage>
        <taxon>Eukaryota</taxon>
        <taxon>Fungi</taxon>
        <taxon>Fungi incertae sedis</taxon>
        <taxon>Mucoromycota</taxon>
        <taxon>Glomeromycotina</taxon>
        <taxon>Glomeromycetes</taxon>
        <taxon>Glomerales</taxon>
        <taxon>Glomeraceae</taxon>
        <taxon>Funneliformis</taxon>
    </lineage>
</organism>
<dbReference type="CDD" id="cd18186">
    <property type="entry name" value="BTB_POZ_ZBTB_KLHL-like"/>
    <property type="match status" value="1"/>
</dbReference>
<evidence type="ECO:0000313" key="3">
    <source>
        <dbReference type="EMBL" id="CAI2180809.1"/>
    </source>
</evidence>
<dbReference type="InterPro" id="IPR011705">
    <property type="entry name" value="BACK"/>
</dbReference>
<evidence type="ECO:0000259" key="1">
    <source>
        <dbReference type="PROSITE" id="PS50097"/>
    </source>
</evidence>
<gene>
    <name evidence="3" type="ORF">FWILDA_LOCUS9766</name>
</gene>
<evidence type="ECO:0000259" key="2">
    <source>
        <dbReference type="PROSITE" id="PS51886"/>
    </source>
</evidence>
<dbReference type="EMBL" id="CAMKVN010002376">
    <property type="protein sequence ID" value="CAI2180809.1"/>
    <property type="molecule type" value="Genomic_DNA"/>
</dbReference>
<dbReference type="InterPro" id="IPR006571">
    <property type="entry name" value="TLDc_dom"/>
</dbReference>
<comment type="caution">
    <text evidence="3">The sequence shown here is derived from an EMBL/GenBank/DDBJ whole genome shotgun (WGS) entry which is preliminary data.</text>
</comment>
<dbReference type="PANTHER" id="PTHR24410">
    <property type="entry name" value="HL07962P-RELATED"/>
    <property type="match status" value="1"/>
</dbReference>
<dbReference type="Proteomes" id="UP001153678">
    <property type="component" value="Unassembled WGS sequence"/>
</dbReference>
<reference evidence="3" key="1">
    <citation type="submission" date="2022-08" db="EMBL/GenBank/DDBJ databases">
        <authorList>
            <person name="Kallberg Y."/>
            <person name="Tangrot J."/>
            <person name="Rosling A."/>
        </authorList>
    </citation>
    <scope>NUCLEOTIDE SEQUENCE</scope>
    <source>
        <strain evidence="3">Wild A</strain>
    </source>
</reference>
<dbReference type="PROSITE" id="PS50097">
    <property type="entry name" value="BTB"/>
    <property type="match status" value="1"/>
</dbReference>
<evidence type="ECO:0000313" key="4">
    <source>
        <dbReference type="Proteomes" id="UP001153678"/>
    </source>
</evidence>
<dbReference type="Gene3D" id="1.25.40.420">
    <property type="match status" value="1"/>
</dbReference>
<dbReference type="InterPro" id="IPR011333">
    <property type="entry name" value="SKP1/BTB/POZ_sf"/>
</dbReference>
<protein>
    <submittedName>
        <fullName evidence="3">6264_t:CDS:1</fullName>
    </submittedName>
</protein>
<dbReference type="SUPFAM" id="SSF54695">
    <property type="entry name" value="POZ domain"/>
    <property type="match status" value="1"/>
</dbReference>
<proteinExistence type="predicted"/>
<dbReference type="PANTHER" id="PTHR24410:SF23">
    <property type="entry name" value="BTB DOMAIN-CONTAINING PROTEIN-RELATED"/>
    <property type="match status" value="1"/>
</dbReference>
<dbReference type="AlphaFoldDB" id="A0A9W4STJ2"/>
<dbReference type="InterPro" id="IPR000210">
    <property type="entry name" value="BTB/POZ_dom"/>
</dbReference>
<dbReference type="Pfam" id="PF00651">
    <property type="entry name" value="BTB"/>
    <property type="match status" value="1"/>
</dbReference>
<name>A0A9W4STJ2_9GLOM</name>
<dbReference type="Gene3D" id="3.30.710.10">
    <property type="entry name" value="Potassium Channel Kv1.1, Chain A"/>
    <property type="match status" value="1"/>
</dbReference>
<accession>A0A9W4STJ2</accession>